<dbReference type="EMBL" id="HBER01037004">
    <property type="protein sequence ID" value="CAD8543489.1"/>
    <property type="molecule type" value="Transcribed_RNA"/>
</dbReference>
<keyword evidence="2" id="KW-0812">Transmembrane</keyword>
<dbReference type="AlphaFoldDB" id="A0A7S0NZL0"/>
<feature type="region of interest" description="Disordered" evidence="1">
    <location>
        <begin position="142"/>
        <end position="181"/>
    </location>
</feature>
<evidence type="ECO:0000256" key="2">
    <source>
        <dbReference type="SAM" id="Phobius"/>
    </source>
</evidence>
<sequence>MRASVGACRPLLCVSHSAVHRGNVLLSVGLTNPSLVLLADEGARPVSDLTSNPIASAYLLVLAVLFSFLGWLLYSDVQAKKQRQAGVTEMLEIAADLKTQGKDQEAAAVRAEALNLSGRGAEQSAPKKEAAPFEGINRFQRRQQAASDFDDDDAAKPKVKVGRRGRGMAARRTMRRLEKET</sequence>
<evidence type="ECO:0000256" key="1">
    <source>
        <dbReference type="SAM" id="MobiDB-lite"/>
    </source>
</evidence>
<feature type="transmembrane region" description="Helical" evidence="2">
    <location>
        <begin position="54"/>
        <end position="74"/>
    </location>
</feature>
<keyword evidence="2" id="KW-0472">Membrane</keyword>
<accession>A0A7S0NZL0</accession>
<protein>
    <submittedName>
        <fullName evidence="3">Uncharacterized protein</fullName>
    </submittedName>
</protein>
<proteinExistence type="predicted"/>
<organism evidence="3">
    <name type="scientific">Calcidiscus leptoporus</name>
    <dbReference type="NCBI Taxonomy" id="127549"/>
    <lineage>
        <taxon>Eukaryota</taxon>
        <taxon>Haptista</taxon>
        <taxon>Haptophyta</taxon>
        <taxon>Prymnesiophyceae</taxon>
        <taxon>Coccolithales</taxon>
        <taxon>Calcidiscaceae</taxon>
        <taxon>Calcidiscus</taxon>
    </lineage>
</organism>
<name>A0A7S0NZL0_9EUKA</name>
<gene>
    <name evidence="3" type="ORF">CLEP1334_LOCUS18776</name>
</gene>
<feature type="compositionally biased region" description="Basic residues" evidence="1">
    <location>
        <begin position="157"/>
        <end position="166"/>
    </location>
</feature>
<evidence type="ECO:0000313" key="3">
    <source>
        <dbReference type="EMBL" id="CAD8543489.1"/>
    </source>
</evidence>
<keyword evidence="2" id="KW-1133">Transmembrane helix</keyword>
<reference evidence="3" key="1">
    <citation type="submission" date="2021-01" db="EMBL/GenBank/DDBJ databases">
        <authorList>
            <person name="Corre E."/>
            <person name="Pelletier E."/>
            <person name="Niang G."/>
            <person name="Scheremetjew M."/>
            <person name="Finn R."/>
            <person name="Kale V."/>
            <person name="Holt S."/>
            <person name="Cochrane G."/>
            <person name="Meng A."/>
            <person name="Brown T."/>
            <person name="Cohen L."/>
        </authorList>
    </citation>
    <scope>NUCLEOTIDE SEQUENCE</scope>
    <source>
        <strain evidence="3">RCC1130</strain>
    </source>
</reference>